<name>A0AA40FKN3_9HYME</name>
<reference evidence="1" key="1">
    <citation type="submission" date="2021-10" db="EMBL/GenBank/DDBJ databases">
        <title>Melipona bicolor Genome sequencing and assembly.</title>
        <authorList>
            <person name="Araujo N.S."/>
            <person name="Arias M.C."/>
        </authorList>
    </citation>
    <scope>NUCLEOTIDE SEQUENCE</scope>
    <source>
        <strain evidence="1">USP_2M_L1-L4_2017</strain>
        <tissue evidence="1">Whole body</tissue>
    </source>
</reference>
<keyword evidence="2" id="KW-1185">Reference proteome</keyword>
<proteinExistence type="predicted"/>
<dbReference type="EMBL" id="JAHYIQ010000030">
    <property type="protein sequence ID" value="KAK1120649.1"/>
    <property type="molecule type" value="Genomic_DNA"/>
</dbReference>
<dbReference type="Proteomes" id="UP001177670">
    <property type="component" value="Unassembled WGS sequence"/>
</dbReference>
<organism evidence="1 2">
    <name type="scientific">Melipona bicolor</name>
    <dbReference type="NCBI Taxonomy" id="60889"/>
    <lineage>
        <taxon>Eukaryota</taxon>
        <taxon>Metazoa</taxon>
        <taxon>Ecdysozoa</taxon>
        <taxon>Arthropoda</taxon>
        <taxon>Hexapoda</taxon>
        <taxon>Insecta</taxon>
        <taxon>Pterygota</taxon>
        <taxon>Neoptera</taxon>
        <taxon>Endopterygota</taxon>
        <taxon>Hymenoptera</taxon>
        <taxon>Apocrita</taxon>
        <taxon>Aculeata</taxon>
        <taxon>Apoidea</taxon>
        <taxon>Anthophila</taxon>
        <taxon>Apidae</taxon>
        <taxon>Melipona</taxon>
    </lineage>
</organism>
<dbReference type="AlphaFoldDB" id="A0AA40FKN3"/>
<comment type="caution">
    <text evidence="1">The sequence shown here is derived from an EMBL/GenBank/DDBJ whole genome shotgun (WGS) entry which is preliminary data.</text>
</comment>
<evidence type="ECO:0000313" key="1">
    <source>
        <dbReference type="EMBL" id="KAK1120649.1"/>
    </source>
</evidence>
<evidence type="ECO:0000313" key="2">
    <source>
        <dbReference type="Proteomes" id="UP001177670"/>
    </source>
</evidence>
<accession>A0AA40FKN3</accession>
<protein>
    <submittedName>
        <fullName evidence="1">Uncharacterized protein</fullName>
    </submittedName>
</protein>
<sequence>MKGPDATYIRRIIFGHNGARGGYGPPVFFSAAPRRRPLWDLGLVAKYLVDGVWTSDEIFSNRFLNSETALNNYATAGKTEFWIEDYSCVRHTGF</sequence>
<gene>
    <name evidence="1" type="ORF">K0M31_012255</name>
</gene>